<dbReference type="GO" id="GO:0003735">
    <property type="term" value="F:structural constituent of ribosome"/>
    <property type="evidence" value="ECO:0007669"/>
    <property type="project" value="InterPro"/>
</dbReference>
<keyword evidence="3" id="KW-0687">Ribonucleoprotein</keyword>
<sequence length="82" mass="9396">MASCFYCQKKSVTGFRVSHSAIKTKRQFKANIHSMRVRFADGGVKRVGLCSKCYKIIRQRFDENIAIPFVPLSLVNKELKIT</sequence>
<organism evidence="4 5">
    <name type="scientific">Candidatus Roizmanbacteria bacterium CG10_big_fil_rev_8_21_14_0_10_45_7</name>
    <dbReference type="NCBI Taxonomy" id="1974854"/>
    <lineage>
        <taxon>Bacteria</taxon>
        <taxon>Candidatus Roizmaniibacteriota</taxon>
    </lineage>
</organism>
<protein>
    <recommendedName>
        <fullName evidence="6">50S ribosomal protein L28</fullName>
    </recommendedName>
</protein>
<dbReference type="GO" id="GO:1990904">
    <property type="term" value="C:ribonucleoprotein complex"/>
    <property type="evidence" value="ECO:0007669"/>
    <property type="project" value="UniProtKB-KW"/>
</dbReference>
<evidence type="ECO:0000313" key="4">
    <source>
        <dbReference type="EMBL" id="PJE63749.1"/>
    </source>
</evidence>
<dbReference type="AlphaFoldDB" id="A0A2M8KV15"/>
<dbReference type="Proteomes" id="UP000231569">
    <property type="component" value="Unassembled WGS sequence"/>
</dbReference>
<comment type="caution">
    <text evidence="4">The sequence shown here is derived from an EMBL/GenBank/DDBJ whole genome shotgun (WGS) entry which is preliminary data.</text>
</comment>
<proteinExistence type="inferred from homology"/>
<comment type="similarity">
    <text evidence="1">Belongs to the bacterial ribosomal protein bL28 family.</text>
</comment>
<dbReference type="Gene3D" id="2.30.170.40">
    <property type="entry name" value="Ribosomal protein L28/L24"/>
    <property type="match status" value="1"/>
</dbReference>
<accession>A0A2M8KV15</accession>
<dbReference type="EMBL" id="PFEE01000034">
    <property type="protein sequence ID" value="PJE63749.1"/>
    <property type="molecule type" value="Genomic_DNA"/>
</dbReference>
<dbReference type="SUPFAM" id="SSF143800">
    <property type="entry name" value="L28p-like"/>
    <property type="match status" value="1"/>
</dbReference>
<name>A0A2M8KV15_9BACT</name>
<dbReference type="GO" id="GO:0005840">
    <property type="term" value="C:ribosome"/>
    <property type="evidence" value="ECO:0007669"/>
    <property type="project" value="UniProtKB-KW"/>
</dbReference>
<evidence type="ECO:0000313" key="5">
    <source>
        <dbReference type="Proteomes" id="UP000231569"/>
    </source>
</evidence>
<evidence type="ECO:0000256" key="3">
    <source>
        <dbReference type="ARBA" id="ARBA00023274"/>
    </source>
</evidence>
<dbReference type="InterPro" id="IPR037147">
    <property type="entry name" value="Ribosomal_bL28_sf"/>
</dbReference>
<gene>
    <name evidence="4" type="ORF">COU89_01615</name>
</gene>
<dbReference type="PANTHER" id="PTHR39080:SF1">
    <property type="entry name" value="LARGE RIBOSOMAL SUBUNIT PROTEIN BL28A"/>
    <property type="match status" value="1"/>
</dbReference>
<dbReference type="InterPro" id="IPR050096">
    <property type="entry name" value="Bacterial_rp_bL28"/>
</dbReference>
<evidence type="ECO:0000256" key="2">
    <source>
        <dbReference type="ARBA" id="ARBA00022980"/>
    </source>
</evidence>
<evidence type="ECO:0000256" key="1">
    <source>
        <dbReference type="ARBA" id="ARBA00008760"/>
    </source>
</evidence>
<keyword evidence="2" id="KW-0689">Ribosomal protein</keyword>
<reference evidence="5" key="1">
    <citation type="submission" date="2017-09" db="EMBL/GenBank/DDBJ databases">
        <title>Depth-based differentiation of microbial function through sediment-hosted aquifers and enrichment of novel symbionts in the deep terrestrial subsurface.</title>
        <authorList>
            <person name="Probst A.J."/>
            <person name="Ladd B."/>
            <person name="Jarett J.K."/>
            <person name="Geller-Mcgrath D.E."/>
            <person name="Sieber C.M.K."/>
            <person name="Emerson J.B."/>
            <person name="Anantharaman K."/>
            <person name="Thomas B.C."/>
            <person name="Malmstrom R."/>
            <person name="Stieglmeier M."/>
            <person name="Klingl A."/>
            <person name="Woyke T."/>
            <person name="Ryan C.M."/>
            <person name="Banfield J.F."/>
        </authorList>
    </citation>
    <scope>NUCLEOTIDE SEQUENCE [LARGE SCALE GENOMIC DNA]</scope>
</reference>
<dbReference type="InterPro" id="IPR034704">
    <property type="entry name" value="Ribosomal_bL28/bL31-like_sf"/>
</dbReference>
<dbReference type="Pfam" id="PF00830">
    <property type="entry name" value="Ribosomal_L28"/>
    <property type="match status" value="1"/>
</dbReference>
<dbReference type="PANTHER" id="PTHR39080">
    <property type="entry name" value="50S RIBOSOMAL PROTEIN L28"/>
    <property type="match status" value="1"/>
</dbReference>
<dbReference type="InterPro" id="IPR026569">
    <property type="entry name" value="Ribosomal_bL28"/>
</dbReference>
<evidence type="ECO:0008006" key="6">
    <source>
        <dbReference type="Google" id="ProtNLM"/>
    </source>
</evidence>